<evidence type="ECO:0000256" key="3">
    <source>
        <dbReference type="ARBA" id="ARBA00022679"/>
    </source>
</evidence>
<evidence type="ECO:0000256" key="6">
    <source>
        <dbReference type="ARBA" id="ARBA00022786"/>
    </source>
</evidence>
<accession>A0ABM1TBZ9</accession>
<feature type="domain" description="PHD-type" evidence="12">
    <location>
        <begin position="10"/>
        <end position="126"/>
    </location>
</feature>
<dbReference type="PANTHER" id="PTHR12420">
    <property type="entry name" value="PHD FINGER PROTEIN"/>
    <property type="match status" value="1"/>
</dbReference>
<feature type="domain" description="RING-type" evidence="11">
    <location>
        <begin position="146"/>
        <end position="194"/>
    </location>
</feature>
<keyword evidence="7" id="KW-0862">Zinc</keyword>
<evidence type="ECO:0000256" key="9">
    <source>
        <dbReference type="PROSITE-ProRule" id="PRU00175"/>
    </source>
</evidence>
<evidence type="ECO:0000313" key="16">
    <source>
        <dbReference type="RefSeq" id="XP_022253407.1"/>
    </source>
</evidence>
<dbReference type="InterPro" id="IPR019786">
    <property type="entry name" value="Zinc_finger_PHD-type_CS"/>
</dbReference>
<dbReference type="Pfam" id="PF13771">
    <property type="entry name" value="zf-HC5HC2H"/>
    <property type="match status" value="1"/>
</dbReference>
<keyword evidence="6" id="KW-0833">Ubl conjugation pathway</keyword>
<dbReference type="InterPro" id="IPR034732">
    <property type="entry name" value="EPHD"/>
</dbReference>
<dbReference type="InterPro" id="IPR011011">
    <property type="entry name" value="Znf_FYVE_PHD"/>
</dbReference>
<dbReference type="PROSITE" id="PS01359">
    <property type="entry name" value="ZF_PHD_1"/>
    <property type="match status" value="1"/>
</dbReference>
<dbReference type="InterPro" id="IPR042013">
    <property type="entry name" value="PHF7/G2E3_ePHD"/>
</dbReference>
<dbReference type="SUPFAM" id="SSF57850">
    <property type="entry name" value="RING/U-box"/>
    <property type="match status" value="1"/>
</dbReference>
<organism evidence="13 14">
    <name type="scientific">Limulus polyphemus</name>
    <name type="common">Atlantic horseshoe crab</name>
    <dbReference type="NCBI Taxonomy" id="6850"/>
    <lineage>
        <taxon>Eukaryota</taxon>
        <taxon>Metazoa</taxon>
        <taxon>Ecdysozoa</taxon>
        <taxon>Arthropoda</taxon>
        <taxon>Chelicerata</taxon>
        <taxon>Merostomata</taxon>
        <taxon>Xiphosura</taxon>
        <taxon>Limulidae</taxon>
        <taxon>Limulus</taxon>
    </lineage>
</organism>
<dbReference type="InterPro" id="IPR001841">
    <property type="entry name" value="Znf_RING"/>
</dbReference>
<keyword evidence="8" id="KW-0539">Nucleus</keyword>
<dbReference type="SMART" id="SM00249">
    <property type="entry name" value="PHD"/>
    <property type="match status" value="3"/>
</dbReference>
<evidence type="ECO:0000256" key="2">
    <source>
        <dbReference type="ARBA" id="ARBA00004906"/>
    </source>
</evidence>
<dbReference type="InterPro" id="IPR059102">
    <property type="entry name" value="PHD_PHF7/G2E3-like"/>
</dbReference>
<protein>
    <submittedName>
        <fullName evidence="14 15">Uncharacterized protein LOC106469242 isoform X1</fullName>
    </submittedName>
</protein>
<keyword evidence="4" id="KW-0479">Metal-binding</keyword>
<reference evidence="14 15" key="1">
    <citation type="submission" date="2025-05" db="UniProtKB">
        <authorList>
            <consortium name="RefSeq"/>
        </authorList>
    </citation>
    <scope>IDENTIFICATION</scope>
    <source>
        <tissue evidence="14 15">Muscle</tissue>
    </source>
</reference>
<dbReference type="RefSeq" id="XP_022253406.1">
    <property type="nucleotide sequence ID" value="XM_022397698.1"/>
</dbReference>
<evidence type="ECO:0000259" key="12">
    <source>
        <dbReference type="PROSITE" id="PS51805"/>
    </source>
</evidence>
<evidence type="ECO:0000313" key="13">
    <source>
        <dbReference type="Proteomes" id="UP000694941"/>
    </source>
</evidence>
<evidence type="ECO:0000256" key="1">
    <source>
        <dbReference type="ARBA" id="ARBA00004123"/>
    </source>
</evidence>
<dbReference type="PROSITE" id="PS50089">
    <property type="entry name" value="ZF_RING_2"/>
    <property type="match status" value="1"/>
</dbReference>
<dbReference type="RefSeq" id="XP_022253405.1">
    <property type="nucleotide sequence ID" value="XM_022397697.1"/>
</dbReference>
<feature type="region of interest" description="Disordered" evidence="10">
    <location>
        <begin position="874"/>
        <end position="895"/>
    </location>
</feature>
<dbReference type="InterPro" id="IPR001965">
    <property type="entry name" value="Znf_PHD"/>
</dbReference>
<dbReference type="Gene3D" id="3.30.40.10">
    <property type="entry name" value="Zinc/RING finger domain, C3HC4 (zinc finger)"/>
    <property type="match status" value="2"/>
</dbReference>
<evidence type="ECO:0000256" key="8">
    <source>
        <dbReference type="ARBA" id="ARBA00023242"/>
    </source>
</evidence>
<keyword evidence="13" id="KW-1185">Reference proteome</keyword>
<dbReference type="RefSeq" id="XP_022253407.1">
    <property type="nucleotide sequence ID" value="XM_022397699.1"/>
</dbReference>
<keyword evidence="5 9" id="KW-0863">Zinc-finger</keyword>
<evidence type="ECO:0000256" key="10">
    <source>
        <dbReference type="SAM" id="MobiDB-lite"/>
    </source>
</evidence>
<comment type="subcellular location">
    <subcellularLocation>
        <location evidence="1">Nucleus</location>
    </subcellularLocation>
</comment>
<evidence type="ECO:0000259" key="11">
    <source>
        <dbReference type="PROSITE" id="PS50089"/>
    </source>
</evidence>
<sequence length="915" mass="104223">MASVVQNSEKFECIFCKVKEDDELHYGKIFHREKFSLHYYCMLFSSGLVQRGKSDDDGILGFLPGDILREVRRGKRMKCSYCRKCGATIGCCYNKCKKVFHFPCGLQNGSLNQFFGRFNSYCEEHRPKQKVLEENGKQSKGSELMCPICLYPVEDRVSNYVLIAPCCKSSSFHRSCVQRQALSAGYFFKCPLCNNKDLFQMEMLKYGIHIPEQDASWELEQNAFQDLLVRYCHCDAPQCICPKGKNFSLKGSEWEIQVCRSCGSRGCHVLCRKPMSQKSYWECEECLTVCKKLKERQSVTTPTKIHDDNRKFEDVREEDSSSEAVNTSRSVSSEKKKRKSEKTILLEKDSTEVKLSRDKIKEQTTPFGFLRREEKMNMHKLKSMSLEGLLHSYHGNDTEVTKSVSLLPEERKSEILQVSNQVIDSDKHNQHETLRKNSPNMFLGKSDSLQKFHNTKKDFSSISLDSDPPVFFQVSRGINPDMYRLEVFMKRGDDLPPVKLGFRNLSVPSSCKKQAQEQLSVVTLEQLLNDSFDISQEKLQVSCAVPSREFAFSNNENQPNKFHSLKNEEHCQDSTCHKPSKFQDSTCDQEVPHKVSSPSRNKMYLRSKQTARKSFLSRHSRKQNVDKKANAMYALSNNIQSNCEAVELNINHNIRIQECSSPHKELSSVVNKSSNLECSFKDAAVDHISGAGFASGDNDRIDCCYVSSPQSMPTNFPLTASKTKVPEKNSHVSTAYDKQQLVMRPQEVSTIHSENVSEQVTITNKMDTGITDRSTSQKSPLGHVANYHTSDVQLIINPQEINTIQPRNETRQVTEVDNENLQMIITEDLNLVHQVQENEIEDMEIQITNVHSLTNASEEITELGQMIEDNSGGRLIEESRAPNPRDLRTPSPLVFEISSSDESDCVILSDSKEDV</sequence>
<evidence type="ECO:0000256" key="7">
    <source>
        <dbReference type="ARBA" id="ARBA00022833"/>
    </source>
</evidence>
<evidence type="ECO:0000313" key="14">
    <source>
        <dbReference type="RefSeq" id="XP_022253405.1"/>
    </source>
</evidence>
<dbReference type="CDD" id="cd15669">
    <property type="entry name" value="ePHD_PHF7_G2E3_like"/>
    <property type="match status" value="1"/>
</dbReference>
<gene>
    <name evidence="14 15 16" type="primary">LOC106469242</name>
</gene>
<keyword evidence="3" id="KW-0808">Transferase</keyword>
<name>A0ABM1TBZ9_LIMPO</name>
<proteinExistence type="predicted"/>
<feature type="compositionally biased region" description="Basic and acidic residues" evidence="10">
    <location>
        <begin position="875"/>
        <end position="888"/>
    </location>
</feature>
<comment type="pathway">
    <text evidence="2">Protein modification; protein ubiquitination.</text>
</comment>
<dbReference type="Proteomes" id="UP000694941">
    <property type="component" value="Unplaced"/>
</dbReference>
<evidence type="ECO:0000256" key="4">
    <source>
        <dbReference type="ARBA" id="ARBA00022723"/>
    </source>
</evidence>
<evidence type="ECO:0000313" key="15">
    <source>
        <dbReference type="RefSeq" id="XP_022253406.1"/>
    </source>
</evidence>
<feature type="region of interest" description="Disordered" evidence="10">
    <location>
        <begin position="310"/>
        <end position="342"/>
    </location>
</feature>
<dbReference type="GeneID" id="106469242"/>
<dbReference type="Pfam" id="PF26054">
    <property type="entry name" value="PHD_G2E3"/>
    <property type="match status" value="1"/>
</dbReference>
<evidence type="ECO:0000256" key="5">
    <source>
        <dbReference type="ARBA" id="ARBA00022771"/>
    </source>
</evidence>
<dbReference type="PROSITE" id="PS51805">
    <property type="entry name" value="EPHD"/>
    <property type="match status" value="1"/>
</dbReference>
<dbReference type="PANTHER" id="PTHR12420:SF42">
    <property type="entry name" value="G2_M PHASE-SPECIFIC E3 UBIQUITIN-PROTEIN LIGASE"/>
    <property type="match status" value="1"/>
</dbReference>
<dbReference type="InterPro" id="IPR051188">
    <property type="entry name" value="PHD-type_Zinc_Finger"/>
</dbReference>
<dbReference type="SUPFAM" id="SSF57903">
    <property type="entry name" value="FYVE/PHD zinc finger"/>
    <property type="match status" value="1"/>
</dbReference>
<dbReference type="InterPro" id="IPR013083">
    <property type="entry name" value="Znf_RING/FYVE/PHD"/>
</dbReference>